<evidence type="ECO:0000313" key="1">
    <source>
        <dbReference type="EMBL" id="KAI3929845.1"/>
    </source>
</evidence>
<protein>
    <submittedName>
        <fullName evidence="1">Uncharacterized protein</fullName>
    </submittedName>
</protein>
<accession>A0AAD4XPR4</accession>
<dbReference type="EMBL" id="JAJJMB010007553">
    <property type="protein sequence ID" value="KAI3929845.1"/>
    <property type="molecule type" value="Genomic_DNA"/>
</dbReference>
<name>A0AAD4XPR4_9MAGN</name>
<proteinExistence type="predicted"/>
<reference evidence="1" key="1">
    <citation type="submission" date="2022-04" db="EMBL/GenBank/DDBJ databases">
        <title>A functionally conserved STORR gene fusion in Papaver species that diverged 16.8 million years ago.</title>
        <authorList>
            <person name="Catania T."/>
        </authorList>
    </citation>
    <scope>NUCLEOTIDE SEQUENCE</scope>
    <source>
        <strain evidence="1">S-188037</strain>
    </source>
</reference>
<comment type="caution">
    <text evidence="1">The sequence shown here is derived from an EMBL/GenBank/DDBJ whole genome shotgun (WGS) entry which is preliminary data.</text>
</comment>
<sequence length="71" mass="8217">MLRYCMSVNNFNIALPIRPFPKLLLIDLGGKRIEFLTTSAAPYNHSSRRLIDPLPDRYNPLTFIVKMFFGT</sequence>
<keyword evidence="2" id="KW-1185">Reference proteome</keyword>
<organism evidence="1 2">
    <name type="scientific">Papaver atlanticum</name>
    <dbReference type="NCBI Taxonomy" id="357466"/>
    <lineage>
        <taxon>Eukaryota</taxon>
        <taxon>Viridiplantae</taxon>
        <taxon>Streptophyta</taxon>
        <taxon>Embryophyta</taxon>
        <taxon>Tracheophyta</taxon>
        <taxon>Spermatophyta</taxon>
        <taxon>Magnoliopsida</taxon>
        <taxon>Ranunculales</taxon>
        <taxon>Papaveraceae</taxon>
        <taxon>Papaveroideae</taxon>
        <taxon>Papaver</taxon>
    </lineage>
</organism>
<evidence type="ECO:0000313" key="2">
    <source>
        <dbReference type="Proteomes" id="UP001202328"/>
    </source>
</evidence>
<dbReference type="AlphaFoldDB" id="A0AAD4XPR4"/>
<dbReference type="Proteomes" id="UP001202328">
    <property type="component" value="Unassembled WGS sequence"/>
</dbReference>
<gene>
    <name evidence="1" type="ORF">MKW98_003999</name>
</gene>